<dbReference type="AlphaFoldDB" id="F3ZT43"/>
<keyword evidence="2" id="KW-1185">Reference proteome</keyword>
<dbReference type="Gene3D" id="3.50.30.50">
    <property type="entry name" value="Putative cyclase"/>
    <property type="match status" value="1"/>
</dbReference>
<dbReference type="EMBL" id="CM001167">
    <property type="protein sequence ID" value="EGJ71005.1"/>
    <property type="molecule type" value="Genomic_DNA"/>
</dbReference>
<proteinExistence type="predicted"/>
<dbReference type="GO" id="GO:0019441">
    <property type="term" value="P:L-tryptophan catabolic process to kynurenine"/>
    <property type="evidence" value="ECO:0007669"/>
    <property type="project" value="InterPro"/>
</dbReference>
<dbReference type="Proteomes" id="UP000018439">
    <property type="component" value="Chromosome"/>
</dbReference>
<evidence type="ECO:0000313" key="2">
    <source>
        <dbReference type="Proteomes" id="UP000018439"/>
    </source>
</evidence>
<evidence type="ECO:0008006" key="3">
    <source>
        <dbReference type="Google" id="ProtNLM"/>
    </source>
</evidence>
<dbReference type="HOGENOM" id="CLU_123244_0_0_10"/>
<name>F3ZT43_9BACE</name>
<gene>
    <name evidence="1" type="ORF">Bcop_0789</name>
</gene>
<accession>F3ZT43</accession>
<evidence type="ECO:0000313" key="1">
    <source>
        <dbReference type="EMBL" id="EGJ71005.1"/>
    </source>
</evidence>
<organism evidence="1 2">
    <name type="scientific">Bacteroides coprosuis DSM 18011</name>
    <dbReference type="NCBI Taxonomy" id="679937"/>
    <lineage>
        <taxon>Bacteria</taxon>
        <taxon>Pseudomonadati</taxon>
        <taxon>Bacteroidota</taxon>
        <taxon>Bacteroidia</taxon>
        <taxon>Bacteroidales</taxon>
        <taxon>Bacteroidaceae</taxon>
        <taxon>Bacteroides</taxon>
    </lineage>
</organism>
<dbReference type="InterPro" id="IPR037175">
    <property type="entry name" value="KFase_sf"/>
</dbReference>
<sequence>MKLHIDLDSSYPAYEWLEKQADKIGARGHFGTHIDCYSKTPSENNYNLPVFILDCREGMPTLNEAKKLPSLEGQALLLYTDNLNQNDYGSKAYFNDMDTSLSMDILEEILKANPQLILIDSYGIGRHGEHHQSLDVRCEQSDCFVIENILVKPEMISEIRQIQVSFDLDYPSTGKPCEVTYSK</sequence>
<dbReference type="GO" id="GO:0004061">
    <property type="term" value="F:arylformamidase activity"/>
    <property type="evidence" value="ECO:0007669"/>
    <property type="project" value="InterPro"/>
</dbReference>
<reference evidence="1 2" key="1">
    <citation type="journal article" date="2011" name="Stand. Genomic Sci.">
        <title>Non-contiguous finished genome sequence of Bacteroides coprosuis type strain (PC139).</title>
        <authorList>
            <person name="Land M."/>
            <person name="Held B."/>
            <person name="Gronow S."/>
            <person name="Abt B."/>
            <person name="Lucas S."/>
            <person name="Del Rio T.G."/>
            <person name="Nolan M."/>
            <person name="Tice H."/>
            <person name="Cheng J.F."/>
            <person name="Pitluck S."/>
            <person name="Liolios K."/>
            <person name="Pagani I."/>
            <person name="Ivanova N."/>
            <person name="Mavromatis K."/>
            <person name="Mikhailova N."/>
            <person name="Pati A."/>
            <person name="Tapia R."/>
            <person name="Han C."/>
            <person name="Goodwin L."/>
            <person name="Chen A."/>
            <person name="Palaniappan K."/>
            <person name="Hauser L."/>
            <person name="Brambilla E.M."/>
            <person name="Rohde M."/>
            <person name="Goker M."/>
            <person name="Detter J.C."/>
            <person name="Woyke T."/>
            <person name="Bristow J."/>
            <person name="Eisen J.A."/>
            <person name="Markowitz V."/>
            <person name="Hugenholtz P."/>
            <person name="Kyrpides N.C."/>
            <person name="Klenk H.P."/>
            <person name="Lapidus A."/>
        </authorList>
    </citation>
    <scope>NUCLEOTIDE SEQUENCE [LARGE SCALE GENOMIC DNA]</scope>
    <source>
        <strain evidence="1 2">DSM 18011</strain>
    </source>
</reference>
<protein>
    <recommendedName>
        <fullName evidence="3">Cyclase family protein</fullName>
    </recommendedName>
</protein>
<dbReference type="eggNOG" id="COG1878">
    <property type="taxonomic scope" value="Bacteria"/>
</dbReference>
<dbReference type="OrthoDB" id="1118163at2"/>
<dbReference type="STRING" id="679937.Bcop_0789"/>
<dbReference type="SUPFAM" id="SSF102198">
    <property type="entry name" value="Putative cyclase"/>
    <property type="match status" value="1"/>
</dbReference>